<sequence>MPVLLWTAQAAFSRCWLANRPRTNILRPLSSAYDFIKIQGTASHFPAAMCRHRRGLFAAINIGLVYGKGQTAPTWLDNKQYASLAERLLSNEDITRMANFAS</sequence>
<feature type="non-terminal residue" evidence="1">
    <location>
        <position position="102"/>
    </location>
</feature>
<gene>
    <name evidence="1" type="ORF">DFH07DRAFT_944287</name>
</gene>
<dbReference type="EMBL" id="JARJLG010000144">
    <property type="protein sequence ID" value="KAJ7737283.1"/>
    <property type="molecule type" value="Genomic_DNA"/>
</dbReference>
<reference evidence="1" key="1">
    <citation type="submission" date="2023-03" db="EMBL/GenBank/DDBJ databases">
        <title>Massive genome expansion in bonnet fungi (Mycena s.s.) driven by repeated elements and novel gene families across ecological guilds.</title>
        <authorList>
            <consortium name="Lawrence Berkeley National Laboratory"/>
            <person name="Harder C.B."/>
            <person name="Miyauchi S."/>
            <person name="Viragh M."/>
            <person name="Kuo A."/>
            <person name="Thoen E."/>
            <person name="Andreopoulos B."/>
            <person name="Lu D."/>
            <person name="Skrede I."/>
            <person name="Drula E."/>
            <person name="Henrissat B."/>
            <person name="Morin E."/>
            <person name="Kohler A."/>
            <person name="Barry K."/>
            <person name="LaButti K."/>
            <person name="Morin E."/>
            <person name="Salamov A."/>
            <person name="Lipzen A."/>
            <person name="Mereny Z."/>
            <person name="Hegedus B."/>
            <person name="Baldrian P."/>
            <person name="Stursova M."/>
            <person name="Weitz H."/>
            <person name="Taylor A."/>
            <person name="Grigoriev I.V."/>
            <person name="Nagy L.G."/>
            <person name="Martin F."/>
            <person name="Kauserud H."/>
        </authorList>
    </citation>
    <scope>NUCLEOTIDE SEQUENCE</scope>
    <source>
        <strain evidence="1">CBHHK188m</strain>
    </source>
</reference>
<evidence type="ECO:0000313" key="1">
    <source>
        <dbReference type="EMBL" id="KAJ7737283.1"/>
    </source>
</evidence>
<evidence type="ECO:0000313" key="2">
    <source>
        <dbReference type="Proteomes" id="UP001215280"/>
    </source>
</evidence>
<accession>A0AAD7MZ79</accession>
<name>A0AAD7MZ79_9AGAR</name>
<dbReference type="Proteomes" id="UP001215280">
    <property type="component" value="Unassembled WGS sequence"/>
</dbReference>
<keyword evidence="2" id="KW-1185">Reference proteome</keyword>
<organism evidence="1 2">
    <name type="scientific">Mycena maculata</name>
    <dbReference type="NCBI Taxonomy" id="230809"/>
    <lineage>
        <taxon>Eukaryota</taxon>
        <taxon>Fungi</taxon>
        <taxon>Dikarya</taxon>
        <taxon>Basidiomycota</taxon>
        <taxon>Agaricomycotina</taxon>
        <taxon>Agaricomycetes</taxon>
        <taxon>Agaricomycetidae</taxon>
        <taxon>Agaricales</taxon>
        <taxon>Marasmiineae</taxon>
        <taxon>Mycenaceae</taxon>
        <taxon>Mycena</taxon>
    </lineage>
</organism>
<protein>
    <submittedName>
        <fullName evidence="1">Uncharacterized protein</fullName>
    </submittedName>
</protein>
<dbReference type="AlphaFoldDB" id="A0AAD7MZ79"/>
<proteinExistence type="predicted"/>
<comment type="caution">
    <text evidence="1">The sequence shown here is derived from an EMBL/GenBank/DDBJ whole genome shotgun (WGS) entry which is preliminary data.</text>
</comment>